<sequence>MLSKKLQPHFNKKIYIYIEFLKGVLVGGFLVSTIFLLQDFTCLTTGSCIEEASIGEDQQCETDNFGRFGEKIRDCSTGYDTWIISRGEYIANNIKFGFAVGSLGLGIILGGILAERKRRKMFYE</sequence>
<accession>A0A0G0PIT4</accession>
<evidence type="ECO:0000313" key="2">
    <source>
        <dbReference type="EMBL" id="KKQ89236.1"/>
    </source>
</evidence>
<feature type="transmembrane region" description="Helical" evidence="1">
    <location>
        <begin position="96"/>
        <end position="114"/>
    </location>
</feature>
<keyword evidence="1" id="KW-0812">Transmembrane</keyword>
<reference evidence="2 3" key="1">
    <citation type="journal article" date="2015" name="Nature">
        <title>rRNA introns, odd ribosomes, and small enigmatic genomes across a large radiation of phyla.</title>
        <authorList>
            <person name="Brown C.T."/>
            <person name="Hug L.A."/>
            <person name="Thomas B.C."/>
            <person name="Sharon I."/>
            <person name="Castelle C.J."/>
            <person name="Singh A."/>
            <person name="Wilkins M.J."/>
            <person name="Williams K.H."/>
            <person name="Banfield J.F."/>
        </authorList>
    </citation>
    <scope>NUCLEOTIDE SEQUENCE [LARGE SCALE GENOMIC DNA]</scope>
</reference>
<organism evidence="2 3">
    <name type="scientific">Candidatus Curtissbacteria bacterium GW2011_GWC2_38_9</name>
    <dbReference type="NCBI Taxonomy" id="1618414"/>
    <lineage>
        <taxon>Bacteria</taxon>
        <taxon>Candidatus Curtissiibacteriota</taxon>
    </lineage>
</organism>
<dbReference type="Proteomes" id="UP000034893">
    <property type="component" value="Unassembled WGS sequence"/>
</dbReference>
<name>A0A0G0PIT4_9BACT</name>
<keyword evidence="1" id="KW-0472">Membrane</keyword>
<protein>
    <submittedName>
        <fullName evidence="2">Uncharacterized protein</fullName>
    </submittedName>
</protein>
<keyword evidence="1" id="KW-1133">Transmembrane helix</keyword>
<evidence type="ECO:0000256" key="1">
    <source>
        <dbReference type="SAM" id="Phobius"/>
    </source>
</evidence>
<feature type="transmembrane region" description="Helical" evidence="1">
    <location>
        <begin position="14"/>
        <end position="37"/>
    </location>
</feature>
<proteinExistence type="predicted"/>
<comment type="caution">
    <text evidence="2">The sequence shown here is derived from an EMBL/GenBank/DDBJ whole genome shotgun (WGS) entry which is preliminary data.</text>
</comment>
<dbReference type="EMBL" id="LBVP01000019">
    <property type="protein sequence ID" value="KKQ89236.1"/>
    <property type="molecule type" value="Genomic_DNA"/>
</dbReference>
<evidence type="ECO:0000313" key="3">
    <source>
        <dbReference type="Proteomes" id="UP000034893"/>
    </source>
</evidence>
<gene>
    <name evidence="2" type="ORF">UT12_C0019G0005</name>
</gene>
<dbReference type="AlphaFoldDB" id="A0A0G0PIT4"/>